<accession>A0A9P9YQV8</accession>
<reference evidence="1" key="1">
    <citation type="journal article" date="2023" name="Genome Biol. Evol.">
        <title>Long-read-based Genome Assembly of Drosophila gunungcola Reveals Fewer Chemosensory Genes in Flower-breeding Species.</title>
        <authorList>
            <person name="Negi A."/>
            <person name="Liao B.Y."/>
            <person name="Yeh S.D."/>
        </authorList>
    </citation>
    <scope>NUCLEOTIDE SEQUENCE</scope>
    <source>
        <strain evidence="1">Sukarami</strain>
    </source>
</reference>
<sequence>MGTGCFQKFDIRRRYIGMELPTKILLQRTGNIDAHDANRWYFVARFATGTCALRHGRHPICDYGQQNSRTKPYKREQSEQNAFATWQNFNSLELRKISLKFGGLLLGNLRYFENGK</sequence>
<dbReference type="EMBL" id="JAMKOV010000003">
    <property type="protein sequence ID" value="KAI8041397.1"/>
    <property type="molecule type" value="Genomic_DNA"/>
</dbReference>
<protein>
    <submittedName>
        <fullName evidence="1">Uncharacterized protein</fullName>
    </submittedName>
</protein>
<dbReference type="AlphaFoldDB" id="A0A9P9YQV8"/>
<proteinExistence type="predicted"/>
<name>A0A9P9YQV8_9MUSC</name>
<keyword evidence="2" id="KW-1185">Reference proteome</keyword>
<dbReference type="Proteomes" id="UP001059596">
    <property type="component" value="Unassembled WGS sequence"/>
</dbReference>
<evidence type="ECO:0000313" key="2">
    <source>
        <dbReference type="Proteomes" id="UP001059596"/>
    </source>
</evidence>
<evidence type="ECO:0000313" key="1">
    <source>
        <dbReference type="EMBL" id="KAI8041397.1"/>
    </source>
</evidence>
<gene>
    <name evidence="1" type="ORF">M5D96_005655</name>
</gene>
<organism evidence="1 2">
    <name type="scientific">Drosophila gunungcola</name>
    <name type="common">fruit fly</name>
    <dbReference type="NCBI Taxonomy" id="103775"/>
    <lineage>
        <taxon>Eukaryota</taxon>
        <taxon>Metazoa</taxon>
        <taxon>Ecdysozoa</taxon>
        <taxon>Arthropoda</taxon>
        <taxon>Hexapoda</taxon>
        <taxon>Insecta</taxon>
        <taxon>Pterygota</taxon>
        <taxon>Neoptera</taxon>
        <taxon>Endopterygota</taxon>
        <taxon>Diptera</taxon>
        <taxon>Brachycera</taxon>
        <taxon>Muscomorpha</taxon>
        <taxon>Ephydroidea</taxon>
        <taxon>Drosophilidae</taxon>
        <taxon>Drosophila</taxon>
        <taxon>Sophophora</taxon>
    </lineage>
</organism>
<comment type="caution">
    <text evidence="1">The sequence shown here is derived from an EMBL/GenBank/DDBJ whole genome shotgun (WGS) entry which is preliminary data.</text>
</comment>